<feature type="region of interest" description="Disordered" evidence="4">
    <location>
        <begin position="230"/>
        <end position="253"/>
    </location>
</feature>
<dbReference type="Gene3D" id="1.10.530.10">
    <property type="match status" value="1"/>
</dbReference>
<feature type="region of interest" description="Disordered" evidence="4">
    <location>
        <begin position="1"/>
        <end position="76"/>
    </location>
</feature>
<feature type="compositionally biased region" description="Basic and acidic residues" evidence="4">
    <location>
        <begin position="27"/>
        <end position="52"/>
    </location>
</feature>
<dbReference type="GO" id="GO:0042597">
    <property type="term" value="C:periplasmic space"/>
    <property type="evidence" value="ECO:0007669"/>
    <property type="project" value="InterPro"/>
</dbReference>
<comment type="caution">
    <text evidence="6">The sequence shown here is derived from an EMBL/GenBank/DDBJ whole genome shotgun (WGS) entry which is preliminary data.</text>
</comment>
<protein>
    <submittedName>
        <fullName evidence="6">Transglycosylase</fullName>
    </submittedName>
</protein>
<name>A0A918UUR6_9CAUL</name>
<feature type="compositionally biased region" description="Low complexity" evidence="4">
    <location>
        <begin position="10"/>
        <end position="26"/>
    </location>
</feature>
<dbReference type="Gene3D" id="1.25.20.10">
    <property type="entry name" value="Bacterial muramidases"/>
    <property type="match status" value="2"/>
</dbReference>
<dbReference type="GO" id="GO:0004553">
    <property type="term" value="F:hydrolase activity, hydrolyzing O-glycosyl compounds"/>
    <property type="evidence" value="ECO:0007669"/>
    <property type="project" value="InterPro"/>
</dbReference>
<dbReference type="EMBL" id="BMZB01000003">
    <property type="protein sequence ID" value="GGZ36978.1"/>
    <property type="molecule type" value="Genomic_DNA"/>
</dbReference>
<dbReference type="PANTHER" id="PTHR37423:SF2">
    <property type="entry name" value="MEMBRANE-BOUND LYTIC MUREIN TRANSGLYCOSYLASE C"/>
    <property type="match status" value="1"/>
</dbReference>
<dbReference type="PROSITE" id="PS00922">
    <property type="entry name" value="TRANSGLYCOSYLASE"/>
    <property type="match status" value="1"/>
</dbReference>
<comment type="similarity">
    <text evidence="1">Belongs to the transglycosylase Slt family.</text>
</comment>
<feature type="domain" description="Transglycosylase SLT" evidence="5">
    <location>
        <begin position="465"/>
        <end position="565"/>
    </location>
</feature>
<dbReference type="CDD" id="cd13401">
    <property type="entry name" value="Slt70-like"/>
    <property type="match status" value="1"/>
</dbReference>
<evidence type="ECO:0000313" key="7">
    <source>
        <dbReference type="Proteomes" id="UP000662572"/>
    </source>
</evidence>
<reference evidence="6" key="1">
    <citation type="journal article" date="2014" name="Int. J. Syst. Evol. Microbiol.">
        <title>Complete genome sequence of Corynebacterium casei LMG S-19264T (=DSM 44701T), isolated from a smear-ripened cheese.</title>
        <authorList>
            <consortium name="US DOE Joint Genome Institute (JGI-PGF)"/>
            <person name="Walter F."/>
            <person name="Albersmeier A."/>
            <person name="Kalinowski J."/>
            <person name="Ruckert C."/>
        </authorList>
    </citation>
    <scope>NUCLEOTIDE SEQUENCE</scope>
    <source>
        <strain evidence="6">KCTC 32296</strain>
    </source>
</reference>
<dbReference type="GO" id="GO:0008933">
    <property type="term" value="F:peptidoglycan lytic transglycosylase activity"/>
    <property type="evidence" value="ECO:0007669"/>
    <property type="project" value="InterPro"/>
</dbReference>
<dbReference type="GO" id="GO:0000270">
    <property type="term" value="P:peptidoglycan metabolic process"/>
    <property type="evidence" value="ECO:0007669"/>
    <property type="project" value="InterPro"/>
</dbReference>
<dbReference type="InterPro" id="IPR008939">
    <property type="entry name" value="Lytic_TGlycosylase_superhlx_U"/>
</dbReference>
<evidence type="ECO:0000259" key="5">
    <source>
        <dbReference type="Pfam" id="PF01464"/>
    </source>
</evidence>
<dbReference type="AlphaFoldDB" id="A0A918UUR6"/>
<reference evidence="6" key="2">
    <citation type="submission" date="2020-09" db="EMBL/GenBank/DDBJ databases">
        <authorList>
            <person name="Sun Q."/>
            <person name="Kim S."/>
        </authorList>
    </citation>
    <scope>NUCLEOTIDE SEQUENCE</scope>
    <source>
        <strain evidence="6">KCTC 32296</strain>
    </source>
</reference>
<comment type="similarity">
    <text evidence="2">Belongs to the virb1 family.</text>
</comment>
<dbReference type="InterPro" id="IPR000189">
    <property type="entry name" value="Transglyc_AS"/>
</dbReference>
<evidence type="ECO:0000256" key="1">
    <source>
        <dbReference type="ARBA" id="ARBA00007734"/>
    </source>
</evidence>
<feature type="compositionally biased region" description="Polar residues" evidence="4">
    <location>
        <begin position="235"/>
        <end position="253"/>
    </location>
</feature>
<keyword evidence="7" id="KW-1185">Reference proteome</keyword>
<dbReference type="Pfam" id="PF01464">
    <property type="entry name" value="SLT"/>
    <property type="match status" value="1"/>
</dbReference>
<proteinExistence type="inferred from homology"/>
<organism evidence="6 7">
    <name type="scientific">Asticcacaulis endophyticus</name>
    <dbReference type="NCBI Taxonomy" id="1395890"/>
    <lineage>
        <taxon>Bacteria</taxon>
        <taxon>Pseudomonadati</taxon>
        <taxon>Pseudomonadota</taxon>
        <taxon>Alphaproteobacteria</taxon>
        <taxon>Caulobacterales</taxon>
        <taxon>Caulobacteraceae</taxon>
        <taxon>Asticcacaulis</taxon>
    </lineage>
</organism>
<gene>
    <name evidence="6" type="ORF">GCM10011273_24150</name>
</gene>
<dbReference type="Proteomes" id="UP000662572">
    <property type="component" value="Unassembled WGS sequence"/>
</dbReference>
<dbReference type="SUPFAM" id="SSF48435">
    <property type="entry name" value="Bacterial muramidases"/>
    <property type="match status" value="1"/>
</dbReference>
<evidence type="ECO:0000256" key="4">
    <source>
        <dbReference type="SAM" id="MobiDB-lite"/>
    </source>
</evidence>
<dbReference type="SUPFAM" id="SSF53955">
    <property type="entry name" value="Lysozyme-like"/>
    <property type="match status" value="1"/>
</dbReference>
<dbReference type="InterPro" id="IPR023346">
    <property type="entry name" value="Lysozyme-like_dom_sf"/>
</dbReference>
<dbReference type="PANTHER" id="PTHR37423">
    <property type="entry name" value="SOLUBLE LYTIC MUREIN TRANSGLYCOSYLASE-RELATED"/>
    <property type="match status" value="1"/>
</dbReference>
<dbReference type="InterPro" id="IPR008258">
    <property type="entry name" value="Transglycosylase_SLT_dom_1"/>
</dbReference>
<sequence>MAAESKPSKETATPAKATSKSKTVAKSKADSKAKIEKASKKSTKEKSSETKKTTPAKVDPVKPTPPRPEPLIATPNQPVPYQAIAVAAPVLPTLIAKGQPATGNITPWDAERYDQAFNLIAKGDFEGAQEKSSQIADETLKGYLEFYKLFNGNYSSSYGELTAWLERYSDLPMSMRVWSLAKRKKPDGESDPPLPALAKASPRGDSDSLRLASLNPVAGINAVAAMFDRPEPSRTESTSGSLNPDSSLTPKSARSAYNNNQLEQAVKLGVQVGDRWVAGLASYRLKRYTEAEKHFDFVINDPSQNAWSQSGAAYWAARAALMQNQKDEADRYLRIAASFPFTFYGLVAEQRLGIEPAVALAQKGLPPALSNDPRNLARTLSDDFEWTKTNDQAKRVTTLMQIGRTNDARAELQDAMQRASDDTTRNHWLALATYHKLSVSKLKSSDRLFDSSSYLQPDYEPKGGFAIDKALVFAIARKESKFNPKAQSYAGAYGLMQLMPATAALVTGDKKLLTKPAALLDPETNLTIGQEYIQRLLAAKPIGGDILRAVAAYNAGPRPVQDAVNALGPDADALLIMESIPVAQTRQYVEEVIAAYWIYSHLMGETPKSLKHAAQDVRAISLN</sequence>
<evidence type="ECO:0000256" key="3">
    <source>
        <dbReference type="ARBA" id="ARBA00022729"/>
    </source>
</evidence>
<feature type="region of interest" description="Disordered" evidence="4">
    <location>
        <begin position="183"/>
        <end position="208"/>
    </location>
</feature>
<accession>A0A918UUR6</accession>
<keyword evidence="3" id="KW-0732">Signal</keyword>
<dbReference type="GO" id="GO:0016020">
    <property type="term" value="C:membrane"/>
    <property type="evidence" value="ECO:0007669"/>
    <property type="project" value="InterPro"/>
</dbReference>
<evidence type="ECO:0000256" key="2">
    <source>
        <dbReference type="ARBA" id="ARBA00009387"/>
    </source>
</evidence>
<evidence type="ECO:0000313" key="6">
    <source>
        <dbReference type="EMBL" id="GGZ36978.1"/>
    </source>
</evidence>